<feature type="region of interest" description="Disordered" evidence="1">
    <location>
        <begin position="67"/>
        <end position="94"/>
    </location>
</feature>
<evidence type="ECO:0000256" key="2">
    <source>
        <dbReference type="SAM" id="SignalP"/>
    </source>
</evidence>
<evidence type="ECO:0000313" key="3">
    <source>
        <dbReference type="EMBL" id="PMD40567.1"/>
    </source>
</evidence>
<dbReference type="Proteomes" id="UP000235786">
    <property type="component" value="Unassembled WGS sequence"/>
</dbReference>
<evidence type="ECO:0000313" key="4">
    <source>
        <dbReference type="Proteomes" id="UP000235786"/>
    </source>
</evidence>
<reference evidence="3 4" key="1">
    <citation type="submission" date="2016-04" db="EMBL/GenBank/DDBJ databases">
        <title>A degradative enzymes factory behind the ericoid mycorrhizal symbiosis.</title>
        <authorList>
            <consortium name="DOE Joint Genome Institute"/>
            <person name="Martino E."/>
            <person name="Morin E."/>
            <person name="Grelet G."/>
            <person name="Kuo A."/>
            <person name="Kohler A."/>
            <person name="Daghino S."/>
            <person name="Barry K."/>
            <person name="Choi C."/>
            <person name="Cichocki N."/>
            <person name="Clum A."/>
            <person name="Copeland A."/>
            <person name="Hainaut M."/>
            <person name="Haridas S."/>
            <person name="Labutti K."/>
            <person name="Lindquist E."/>
            <person name="Lipzen A."/>
            <person name="Khouja H.-R."/>
            <person name="Murat C."/>
            <person name="Ohm R."/>
            <person name="Olson A."/>
            <person name="Spatafora J."/>
            <person name="Veneault-Fourrey C."/>
            <person name="Henrissat B."/>
            <person name="Grigoriev I."/>
            <person name="Martin F."/>
            <person name="Perotto S."/>
        </authorList>
    </citation>
    <scope>NUCLEOTIDE SEQUENCE [LARGE SCALE GENOMIC DNA]</scope>
    <source>
        <strain evidence="3 4">F</strain>
    </source>
</reference>
<feature type="signal peptide" evidence="2">
    <location>
        <begin position="1"/>
        <end position="18"/>
    </location>
</feature>
<gene>
    <name evidence="3" type="ORF">L207DRAFT_582756</name>
</gene>
<feature type="chain" id="PRO_5014362465" evidence="2">
    <location>
        <begin position="19"/>
        <end position="128"/>
    </location>
</feature>
<name>A0A2J6RPY0_HYAVF</name>
<keyword evidence="2" id="KW-0732">Signal</keyword>
<dbReference type="OrthoDB" id="3554456at2759"/>
<dbReference type="AlphaFoldDB" id="A0A2J6RPY0"/>
<organism evidence="3 4">
    <name type="scientific">Hyaloscypha variabilis (strain UAMH 11265 / GT02V1 / F)</name>
    <name type="common">Meliniomyces variabilis</name>
    <dbReference type="NCBI Taxonomy" id="1149755"/>
    <lineage>
        <taxon>Eukaryota</taxon>
        <taxon>Fungi</taxon>
        <taxon>Dikarya</taxon>
        <taxon>Ascomycota</taxon>
        <taxon>Pezizomycotina</taxon>
        <taxon>Leotiomycetes</taxon>
        <taxon>Helotiales</taxon>
        <taxon>Hyaloscyphaceae</taxon>
        <taxon>Hyaloscypha</taxon>
        <taxon>Hyaloscypha variabilis</taxon>
    </lineage>
</organism>
<dbReference type="STRING" id="1149755.A0A2J6RPY0"/>
<protein>
    <submittedName>
        <fullName evidence="3">Uncharacterized protein</fullName>
    </submittedName>
</protein>
<evidence type="ECO:0000256" key="1">
    <source>
        <dbReference type="SAM" id="MobiDB-lite"/>
    </source>
</evidence>
<dbReference type="EMBL" id="KZ613945">
    <property type="protein sequence ID" value="PMD40567.1"/>
    <property type="molecule type" value="Genomic_DNA"/>
</dbReference>
<keyword evidence="4" id="KW-1185">Reference proteome</keyword>
<accession>A0A2J6RPY0</accession>
<sequence length="128" mass="12703">MRYSSAMLFTTSAVLVLSSPLPKPLNINMGAYSPALVVGDGAIGFKGTESVTNLMNTLQGAAANSAAANGAPAPATAAAPAAAQPATPATEATVAQDQQGAAVTQMLEGMGRNVVAAKRDTADDLVDD</sequence>
<proteinExistence type="predicted"/>